<keyword evidence="5 9" id="KW-0093">Biotin biosynthesis</keyword>
<reference evidence="10 11" key="1">
    <citation type="submission" date="2016-08" db="EMBL/GenBank/DDBJ databases">
        <authorList>
            <person name="Seilhamer J.J."/>
        </authorList>
    </citation>
    <scope>NUCLEOTIDE SEQUENCE [LARGE SCALE GENOMIC DNA]</scope>
    <source>
        <strain evidence="10 11">ANC 4874</strain>
    </source>
</reference>
<keyword evidence="2 9" id="KW-0436">Ligase</keyword>
<keyword evidence="6 9" id="KW-0067">ATP-binding</keyword>
<name>A0A1C4GY80_9GAMM</name>
<dbReference type="GO" id="GO:0004141">
    <property type="term" value="F:dethiobiotin synthase activity"/>
    <property type="evidence" value="ECO:0007669"/>
    <property type="project" value="UniProtKB-UniRule"/>
</dbReference>
<comment type="subunit">
    <text evidence="9">Homodimer.</text>
</comment>
<feature type="binding site" evidence="9">
    <location>
        <position position="51"/>
    </location>
    <ligand>
        <name>Mg(2+)</name>
        <dbReference type="ChEBI" id="CHEBI:18420"/>
    </ligand>
</feature>
<dbReference type="OrthoDB" id="9802097at2"/>
<feature type="binding site" evidence="9">
    <location>
        <position position="116"/>
    </location>
    <ligand>
        <name>Mg(2+)</name>
        <dbReference type="ChEBI" id="CHEBI:18420"/>
    </ligand>
</feature>
<feature type="binding site" evidence="9">
    <location>
        <begin position="14"/>
        <end position="19"/>
    </location>
    <ligand>
        <name>ATP</name>
        <dbReference type="ChEBI" id="CHEBI:30616"/>
    </ligand>
</feature>
<evidence type="ECO:0000256" key="3">
    <source>
        <dbReference type="ARBA" id="ARBA00022723"/>
    </source>
</evidence>
<comment type="cofactor">
    <cofactor evidence="9">
        <name>Mg(2+)</name>
        <dbReference type="ChEBI" id="CHEBI:18420"/>
    </cofactor>
</comment>
<dbReference type="SUPFAM" id="SSF52540">
    <property type="entry name" value="P-loop containing nucleoside triphosphate hydrolases"/>
    <property type="match status" value="1"/>
</dbReference>
<keyword evidence="7 9" id="KW-0460">Magnesium</keyword>
<dbReference type="PANTHER" id="PTHR43210:SF2">
    <property type="entry name" value="ATP-DEPENDENT DETHIOBIOTIN SYNTHETASE BIOD 2"/>
    <property type="match status" value="1"/>
</dbReference>
<feature type="binding site" evidence="9">
    <location>
        <position position="18"/>
    </location>
    <ligand>
        <name>Mg(2+)</name>
        <dbReference type="ChEBI" id="CHEBI:18420"/>
    </ligand>
</feature>
<dbReference type="PIRSF" id="PIRSF006755">
    <property type="entry name" value="DTB_synth"/>
    <property type="match status" value="1"/>
</dbReference>
<dbReference type="GO" id="GO:0005524">
    <property type="term" value="F:ATP binding"/>
    <property type="evidence" value="ECO:0007669"/>
    <property type="project" value="UniProtKB-UniRule"/>
</dbReference>
<dbReference type="GO" id="GO:0009102">
    <property type="term" value="P:biotin biosynthetic process"/>
    <property type="evidence" value="ECO:0007669"/>
    <property type="project" value="UniProtKB-UniRule"/>
</dbReference>
<accession>A0A1C4GY80</accession>
<protein>
    <recommendedName>
        <fullName evidence="9">ATP-dependent dethiobiotin synthetase BioD</fullName>
        <ecNumber evidence="9">6.3.3.3</ecNumber>
    </recommendedName>
    <alternativeName>
        <fullName evidence="9">DTB synthetase</fullName>
        <shortName evidence="9">DTBS</shortName>
    </alternativeName>
    <alternativeName>
        <fullName evidence="9">Dethiobiotin synthase</fullName>
    </alternativeName>
</protein>
<dbReference type="EMBL" id="FMBK01000015">
    <property type="protein sequence ID" value="SCC73107.1"/>
    <property type="molecule type" value="Genomic_DNA"/>
</dbReference>
<evidence type="ECO:0000256" key="9">
    <source>
        <dbReference type="HAMAP-Rule" id="MF_00336"/>
    </source>
</evidence>
<evidence type="ECO:0000256" key="5">
    <source>
        <dbReference type="ARBA" id="ARBA00022756"/>
    </source>
</evidence>
<feature type="binding site" evidence="9">
    <location>
        <begin position="116"/>
        <end position="119"/>
    </location>
    <ligand>
        <name>ATP</name>
        <dbReference type="ChEBI" id="CHEBI:30616"/>
    </ligand>
</feature>
<dbReference type="HAMAP" id="MF_00336">
    <property type="entry name" value="BioD"/>
    <property type="match status" value="1"/>
</dbReference>
<feature type="binding site" evidence="9">
    <location>
        <position position="43"/>
    </location>
    <ligand>
        <name>substrate</name>
    </ligand>
</feature>
<keyword evidence="4 9" id="KW-0547">Nucleotide-binding</keyword>
<evidence type="ECO:0000256" key="6">
    <source>
        <dbReference type="ARBA" id="ARBA00022840"/>
    </source>
</evidence>
<comment type="caution">
    <text evidence="9">Lacks conserved residue(s) required for the propagation of feature annotation.</text>
</comment>
<dbReference type="UniPathway" id="UPA00078">
    <property type="reaction ID" value="UER00161"/>
</dbReference>
<dbReference type="AlphaFoldDB" id="A0A1C4GY80"/>
<sequence length="213" mass="23965">MTAQVYFISGIDTGIGKTYATGYLAKLWNQQGTKTITQKLIQTGNVDRSEDIEQHREIMQMGWFPEDDSKLTMPEIFSYPASPHLATQIDGREIDFKKIENATQQLTENYSCVLLEGAGGLMVPLTTELLTIDYVAEKKFPVILVSSGRLGSINHTLLSLEAMKQRGLDLYALAYNLNDESQDAIISKDTAEFLKNYLIKHFPKAKWIDIPVI</sequence>
<evidence type="ECO:0000256" key="7">
    <source>
        <dbReference type="ARBA" id="ARBA00022842"/>
    </source>
</evidence>
<dbReference type="NCBIfam" id="TIGR00347">
    <property type="entry name" value="bioD"/>
    <property type="match status" value="1"/>
</dbReference>
<dbReference type="GO" id="GO:0005829">
    <property type="term" value="C:cytosol"/>
    <property type="evidence" value="ECO:0007669"/>
    <property type="project" value="TreeGrafter"/>
</dbReference>
<dbReference type="FunFam" id="3.40.50.300:FF:000292">
    <property type="entry name" value="ATP-dependent dethiobiotin synthetase BioD"/>
    <property type="match status" value="1"/>
</dbReference>
<dbReference type="InterPro" id="IPR004472">
    <property type="entry name" value="DTB_synth_BioD"/>
</dbReference>
<dbReference type="RefSeq" id="WP_092720957.1">
    <property type="nucleotide sequence ID" value="NZ_FMBK01000015.1"/>
</dbReference>
<evidence type="ECO:0000313" key="10">
    <source>
        <dbReference type="EMBL" id="SCC73107.1"/>
    </source>
</evidence>
<evidence type="ECO:0000256" key="4">
    <source>
        <dbReference type="ARBA" id="ARBA00022741"/>
    </source>
</evidence>
<evidence type="ECO:0000256" key="8">
    <source>
        <dbReference type="ARBA" id="ARBA00047386"/>
    </source>
</evidence>
<dbReference type="InterPro" id="IPR027417">
    <property type="entry name" value="P-loop_NTPase"/>
</dbReference>
<comment type="subcellular location">
    <subcellularLocation>
        <location evidence="9">Cytoplasm</location>
    </subcellularLocation>
</comment>
<comment type="similarity">
    <text evidence="9">Belongs to the dethiobiotin synthetase family.</text>
</comment>
<dbReference type="CDD" id="cd03109">
    <property type="entry name" value="DTBS"/>
    <property type="match status" value="1"/>
</dbReference>
<evidence type="ECO:0000256" key="1">
    <source>
        <dbReference type="ARBA" id="ARBA00022490"/>
    </source>
</evidence>
<organism evidence="10 11">
    <name type="scientific">Acinetobacter albensis</name>
    <dbReference type="NCBI Taxonomy" id="1673609"/>
    <lineage>
        <taxon>Bacteria</taxon>
        <taxon>Pseudomonadati</taxon>
        <taxon>Pseudomonadota</taxon>
        <taxon>Gammaproteobacteria</taxon>
        <taxon>Moraxellales</taxon>
        <taxon>Moraxellaceae</taxon>
        <taxon>Acinetobacter</taxon>
    </lineage>
</organism>
<comment type="function">
    <text evidence="9">Catalyzes a mechanistically unusual reaction, the ATP-dependent insertion of CO2 between the N7 and N8 nitrogen atoms of 7,8-diaminopelargonic acid (DAPA, also called 7,8-diammoniononanoate) to form a ureido ring.</text>
</comment>
<keyword evidence="1 9" id="KW-0963">Cytoplasm</keyword>
<feature type="active site" evidence="9">
    <location>
        <position position="39"/>
    </location>
</feature>
<gene>
    <name evidence="9" type="primary">bioD</name>
    <name evidence="10" type="ORF">GA0116959_11551</name>
</gene>
<dbReference type="GO" id="GO:0042803">
    <property type="term" value="F:protein homodimerization activity"/>
    <property type="evidence" value="ECO:0007669"/>
    <property type="project" value="UniProtKB-ARBA"/>
</dbReference>
<proteinExistence type="inferred from homology"/>
<comment type="catalytic activity">
    <reaction evidence="9">
        <text>(7R,8S)-7,8-diammoniononanoate + CO2 + ATP = (4R,5S)-dethiobiotin + ADP + phosphate + 3 H(+)</text>
        <dbReference type="Rhea" id="RHEA:15805"/>
        <dbReference type="ChEBI" id="CHEBI:15378"/>
        <dbReference type="ChEBI" id="CHEBI:16526"/>
        <dbReference type="ChEBI" id="CHEBI:30616"/>
        <dbReference type="ChEBI" id="CHEBI:43474"/>
        <dbReference type="ChEBI" id="CHEBI:149469"/>
        <dbReference type="ChEBI" id="CHEBI:149473"/>
        <dbReference type="ChEBI" id="CHEBI:456216"/>
        <dbReference type="EC" id="6.3.3.3"/>
    </reaction>
</comment>
<dbReference type="Gene3D" id="3.40.50.300">
    <property type="entry name" value="P-loop containing nucleotide triphosphate hydrolases"/>
    <property type="match status" value="1"/>
</dbReference>
<evidence type="ECO:0000313" key="11">
    <source>
        <dbReference type="Proteomes" id="UP000243661"/>
    </source>
</evidence>
<dbReference type="GO" id="GO:0000287">
    <property type="term" value="F:magnesium ion binding"/>
    <property type="evidence" value="ECO:0007669"/>
    <property type="project" value="UniProtKB-UniRule"/>
</dbReference>
<evidence type="ECO:0000256" key="2">
    <source>
        <dbReference type="ARBA" id="ARBA00022598"/>
    </source>
</evidence>
<keyword evidence="3 9" id="KW-0479">Metal-binding</keyword>
<dbReference type="Pfam" id="PF13500">
    <property type="entry name" value="AAA_26"/>
    <property type="match status" value="1"/>
</dbReference>
<dbReference type="PANTHER" id="PTHR43210">
    <property type="entry name" value="DETHIOBIOTIN SYNTHETASE"/>
    <property type="match status" value="1"/>
</dbReference>
<dbReference type="EC" id="6.3.3.3" evidence="9"/>
<feature type="binding site" evidence="9">
    <location>
        <position position="51"/>
    </location>
    <ligand>
        <name>ATP</name>
        <dbReference type="ChEBI" id="CHEBI:30616"/>
    </ligand>
</feature>
<comment type="catalytic activity">
    <reaction evidence="8">
        <text>(7R,8S)-8-amino-7-(carboxyamino)nonanoate + ATP = (4R,5S)-dethiobiotin + ADP + phosphate + H(+)</text>
        <dbReference type="Rhea" id="RHEA:63684"/>
        <dbReference type="ChEBI" id="CHEBI:15378"/>
        <dbReference type="ChEBI" id="CHEBI:30616"/>
        <dbReference type="ChEBI" id="CHEBI:43474"/>
        <dbReference type="ChEBI" id="CHEBI:149470"/>
        <dbReference type="ChEBI" id="CHEBI:149473"/>
        <dbReference type="ChEBI" id="CHEBI:456216"/>
    </reaction>
</comment>
<comment type="pathway">
    <text evidence="9">Cofactor biosynthesis; biotin biosynthesis; biotin from 7,8-diaminononanoate: step 1/2.</text>
</comment>
<dbReference type="Proteomes" id="UP000243661">
    <property type="component" value="Unassembled WGS sequence"/>
</dbReference>